<organism evidence="1 2">
    <name type="scientific">Crocodylus porosus</name>
    <name type="common">Saltwater crocodile</name>
    <name type="synonym">Estuarine crocodile</name>
    <dbReference type="NCBI Taxonomy" id="8502"/>
    <lineage>
        <taxon>Eukaryota</taxon>
        <taxon>Metazoa</taxon>
        <taxon>Chordata</taxon>
        <taxon>Craniata</taxon>
        <taxon>Vertebrata</taxon>
        <taxon>Euteleostomi</taxon>
        <taxon>Archelosauria</taxon>
        <taxon>Archosauria</taxon>
        <taxon>Crocodylia</taxon>
        <taxon>Longirostres</taxon>
        <taxon>Crocodylidae</taxon>
        <taxon>Crocodylus</taxon>
    </lineage>
</organism>
<evidence type="ECO:0000313" key="2">
    <source>
        <dbReference type="Proteomes" id="UP000594220"/>
    </source>
</evidence>
<dbReference type="InterPro" id="IPR031630">
    <property type="entry name" value="CCDC117"/>
</dbReference>
<dbReference type="OMA" id="NTSWERR"/>
<proteinExistence type="predicted"/>
<name>A0A7M4EU10_CROPO</name>
<evidence type="ECO:0000313" key="1">
    <source>
        <dbReference type="Ensembl" id="ENSCPRP00005014502.1"/>
    </source>
</evidence>
<gene>
    <name evidence="1" type="primary">CCDC117</name>
</gene>
<reference evidence="1" key="1">
    <citation type="submission" date="2025-08" db="UniProtKB">
        <authorList>
            <consortium name="Ensembl"/>
        </authorList>
    </citation>
    <scope>IDENTIFICATION</scope>
</reference>
<dbReference type="PANTHER" id="PTHR36128">
    <property type="entry name" value="COILED-COIL DOMAIN-CONTAINING PROTEIN 117"/>
    <property type="match status" value="1"/>
</dbReference>
<accession>A0A7M4EU10</accession>
<reference evidence="1" key="2">
    <citation type="submission" date="2025-09" db="UniProtKB">
        <authorList>
            <consortium name="Ensembl"/>
        </authorList>
    </citation>
    <scope>IDENTIFICATION</scope>
</reference>
<sequence length="300" mass="31709">MAALGRAAPAPAFPQAPAAGLDGALQPAAPPGPCPSPGGGALRGAFDVASLAAVGSFGAGLGLDLAAAAPAARARAPVRCGKKHKLEEEADGCPVRKRRLTATEHCPLTPSPEEWILCAGQQAAGELAGQCGGSLPEAGMLEISCEEMDQTMGEQQYEVARRKLQEIEDRIIDEDDDVHADGHTSNLPTLVLSDTLKKGMKRDFGEILTKKIIESMSRPSMELVLWKPLPEFLTDKLKSVSVAKHFKHQETEGCQAKQSACGAAFHPQTETFSEAQRTVMSPDLYVSLGAPGCAEEEMEL</sequence>
<dbReference type="GeneTree" id="ENSGT00390000005772"/>
<dbReference type="Ensembl" id="ENSCPRT00005017033.1">
    <property type="protein sequence ID" value="ENSCPRP00005014502.1"/>
    <property type="gene ID" value="ENSCPRG00005010214.1"/>
</dbReference>
<keyword evidence="2" id="KW-1185">Reference proteome</keyword>
<dbReference type="PANTHER" id="PTHR36128:SF1">
    <property type="entry name" value="COILED-COIL DOMAIN-CONTAINING PROTEIN 117"/>
    <property type="match status" value="1"/>
</dbReference>
<protein>
    <submittedName>
        <fullName evidence="1">Coiled-coil domain containing 117</fullName>
    </submittedName>
</protein>
<dbReference type="Pfam" id="PF15810">
    <property type="entry name" value="CCDC117"/>
    <property type="match status" value="1"/>
</dbReference>
<dbReference type="AlphaFoldDB" id="A0A7M4EU10"/>
<dbReference type="Proteomes" id="UP000594220">
    <property type="component" value="Unplaced"/>
</dbReference>